<evidence type="ECO:0000313" key="2">
    <source>
        <dbReference type="Proteomes" id="UP000608154"/>
    </source>
</evidence>
<sequence>MRDGHKDEIMSGHNRPALKPRGIAVSDMLMAADGERSTLAEASVGSLVLVYGYSFEGLPGFVIHDAKGVNEIFMLEGDRVGGAALDSRTPVVSFGQAVARFDRRSFAKSDASLPTSSLVLSTHGVGVYEAGQFAARGGILALLNGEQVSYYRDYETPAFLRWD</sequence>
<organism evidence="1 2">
    <name type="scientific">Novosphingobium endophyticum</name>
    <dbReference type="NCBI Taxonomy" id="1955250"/>
    <lineage>
        <taxon>Bacteria</taxon>
        <taxon>Pseudomonadati</taxon>
        <taxon>Pseudomonadota</taxon>
        <taxon>Alphaproteobacteria</taxon>
        <taxon>Sphingomonadales</taxon>
        <taxon>Sphingomonadaceae</taxon>
        <taxon>Novosphingobium</taxon>
    </lineage>
</organism>
<dbReference type="EMBL" id="BMHK01000051">
    <property type="protein sequence ID" value="GGC15348.1"/>
    <property type="molecule type" value="Genomic_DNA"/>
</dbReference>
<reference evidence="1" key="1">
    <citation type="journal article" date="2014" name="Int. J. Syst. Evol. Microbiol.">
        <title>Complete genome sequence of Corynebacterium casei LMG S-19264T (=DSM 44701T), isolated from a smear-ripened cheese.</title>
        <authorList>
            <consortium name="US DOE Joint Genome Institute (JGI-PGF)"/>
            <person name="Walter F."/>
            <person name="Albersmeier A."/>
            <person name="Kalinowski J."/>
            <person name="Ruckert C."/>
        </authorList>
    </citation>
    <scope>NUCLEOTIDE SEQUENCE</scope>
    <source>
        <strain evidence="1">CGMCC 1.15095</strain>
    </source>
</reference>
<protein>
    <submittedName>
        <fullName evidence="1">Uncharacterized protein</fullName>
    </submittedName>
</protein>
<keyword evidence="2" id="KW-1185">Reference proteome</keyword>
<reference evidence="1" key="2">
    <citation type="submission" date="2020-09" db="EMBL/GenBank/DDBJ databases">
        <authorList>
            <person name="Sun Q."/>
            <person name="Zhou Y."/>
        </authorList>
    </citation>
    <scope>NUCLEOTIDE SEQUENCE</scope>
    <source>
        <strain evidence="1">CGMCC 1.15095</strain>
    </source>
</reference>
<name>A0A916X7N5_9SPHN</name>
<comment type="caution">
    <text evidence="1">The sequence shown here is derived from an EMBL/GenBank/DDBJ whole genome shotgun (WGS) entry which is preliminary data.</text>
</comment>
<dbReference type="Proteomes" id="UP000608154">
    <property type="component" value="Unassembled WGS sequence"/>
</dbReference>
<proteinExistence type="predicted"/>
<accession>A0A916X7N5</accession>
<gene>
    <name evidence="1" type="ORF">GCM10011494_37740</name>
</gene>
<evidence type="ECO:0000313" key="1">
    <source>
        <dbReference type="EMBL" id="GGC15348.1"/>
    </source>
</evidence>
<dbReference type="AlphaFoldDB" id="A0A916X7N5"/>